<evidence type="ECO:0000256" key="2">
    <source>
        <dbReference type="ARBA" id="ARBA00022475"/>
    </source>
</evidence>
<feature type="transmembrane region" description="Helical" evidence="6">
    <location>
        <begin position="66"/>
        <end position="88"/>
    </location>
</feature>
<feature type="transmembrane region" description="Helical" evidence="6">
    <location>
        <begin position="241"/>
        <end position="258"/>
    </location>
</feature>
<dbReference type="InterPro" id="IPR003339">
    <property type="entry name" value="ABC/ECF_trnsptr_transmembrane"/>
</dbReference>
<dbReference type="AlphaFoldDB" id="A0A5J5HQZ6"/>
<name>A0A5J5HQZ6_9BACI</name>
<keyword evidence="4 6" id="KW-1133">Transmembrane helix</keyword>
<dbReference type="PANTHER" id="PTHR43723">
    <property type="entry name" value="COBALT TRANSPORT PROTEIN CBIQ"/>
    <property type="match status" value="1"/>
</dbReference>
<evidence type="ECO:0000256" key="5">
    <source>
        <dbReference type="ARBA" id="ARBA00023136"/>
    </source>
</evidence>
<dbReference type="GO" id="GO:0043190">
    <property type="term" value="C:ATP-binding cassette (ABC) transporter complex"/>
    <property type="evidence" value="ECO:0007669"/>
    <property type="project" value="InterPro"/>
</dbReference>
<keyword evidence="2" id="KW-1003">Cell membrane</keyword>
<dbReference type="Proteomes" id="UP000326671">
    <property type="component" value="Unassembled WGS sequence"/>
</dbReference>
<comment type="caution">
    <text evidence="7">The sequence shown here is derived from an EMBL/GenBank/DDBJ whole genome shotgun (WGS) entry which is preliminary data.</text>
</comment>
<dbReference type="CDD" id="cd16914">
    <property type="entry name" value="EcfT"/>
    <property type="match status" value="1"/>
</dbReference>
<evidence type="ECO:0000256" key="6">
    <source>
        <dbReference type="SAM" id="Phobius"/>
    </source>
</evidence>
<keyword evidence="5 6" id="KW-0472">Membrane</keyword>
<feature type="transmembrane region" description="Helical" evidence="6">
    <location>
        <begin position="119"/>
        <end position="139"/>
    </location>
</feature>
<accession>A0A5J5HQZ6</accession>
<organism evidence="7 8">
    <name type="scientific">Niallia endozanthoxylica</name>
    <dbReference type="NCBI Taxonomy" id="2036016"/>
    <lineage>
        <taxon>Bacteria</taxon>
        <taxon>Bacillati</taxon>
        <taxon>Bacillota</taxon>
        <taxon>Bacilli</taxon>
        <taxon>Bacillales</taxon>
        <taxon>Bacillaceae</taxon>
        <taxon>Niallia</taxon>
    </lineage>
</organism>
<dbReference type="Pfam" id="PF02361">
    <property type="entry name" value="CbiQ"/>
    <property type="match status" value="1"/>
</dbReference>
<sequence length="260" mass="29887">MIKIDDYAYTSGLKDVHPIEKVSFALTFLFFTILSKNNLVAGFTFTVMSIGVLFKAKIPFIVYLKLLFVPFLFLMTSLVAILFSIAPINQEELGVVWRAEIGLWQIYISSYSFQQSYELASTILASVSCLYFLVLSTPLYQIMWVLKKGKLPTVFVELMGITYRFIFVLLEKVNEIYIAQSSRLGYQNYRSWFSSVAQLIVSLFIKSMRSANELQIAMDSRGGDEHLYDVDLSMGYNRGHFVIIFISFVTLFMMYIMTKS</sequence>
<reference evidence="7 8" key="1">
    <citation type="submission" date="2019-09" db="EMBL/GenBank/DDBJ databases">
        <title>Whole genome sequences of isolates from the Mars Exploration Rovers.</title>
        <authorList>
            <person name="Seuylemezian A."/>
            <person name="Vaishampayan P."/>
        </authorList>
    </citation>
    <scope>NUCLEOTIDE SEQUENCE [LARGE SCALE GENOMIC DNA]</scope>
    <source>
        <strain evidence="7 8">MER_TA_151</strain>
    </source>
</reference>
<evidence type="ECO:0000256" key="1">
    <source>
        <dbReference type="ARBA" id="ARBA00004651"/>
    </source>
</evidence>
<dbReference type="EMBL" id="VYKL01000018">
    <property type="protein sequence ID" value="KAA9023888.1"/>
    <property type="molecule type" value="Genomic_DNA"/>
</dbReference>
<evidence type="ECO:0000256" key="3">
    <source>
        <dbReference type="ARBA" id="ARBA00022692"/>
    </source>
</evidence>
<protein>
    <submittedName>
        <fullName evidence="7">Cobalt ECF transporter T component CbiQ</fullName>
    </submittedName>
</protein>
<evidence type="ECO:0000256" key="4">
    <source>
        <dbReference type="ARBA" id="ARBA00022989"/>
    </source>
</evidence>
<keyword evidence="3 6" id="KW-0812">Transmembrane</keyword>
<dbReference type="InterPro" id="IPR052770">
    <property type="entry name" value="Cobalt_transport_CbiQ"/>
</dbReference>
<dbReference type="GO" id="GO:0006824">
    <property type="term" value="P:cobalt ion transport"/>
    <property type="evidence" value="ECO:0007669"/>
    <property type="project" value="InterPro"/>
</dbReference>
<comment type="subcellular location">
    <subcellularLocation>
        <location evidence="1">Cell membrane</location>
        <topology evidence="1">Multi-pass membrane protein</topology>
    </subcellularLocation>
</comment>
<dbReference type="InterPro" id="IPR012809">
    <property type="entry name" value="ECF_CbiQ"/>
</dbReference>
<keyword evidence="8" id="KW-1185">Reference proteome</keyword>
<dbReference type="NCBIfam" id="TIGR02454">
    <property type="entry name" value="ECF_T_CbiQ"/>
    <property type="match status" value="1"/>
</dbReference>
<feature type="transmembrane region" description="Helical" evidence="6">
    <location>
        <begin position="28"/>
        <end position="54"/>
    </location>
</feature>
<evidence type="ECO:0000313" key="7">
    <source>
        <dbReference type="EMBL" id="KAA9023888.1"/>
    </source>
</evidence>
<gene>
    <name evidence="7" type="primary">cbiQ</name>
    <name evidence="7" type="ORF">F4V44_12180</name>
</gene>
<proteinExistence type="predicted"/>
<dbReference type="RefSeq" id="WP_150440288.1">
    <property type="nucleotide sequence ID" value="NZ_VYKL01000018.1"/>
</dbReference>
<dbReference type="PANTHER" id="PTHR43723:SF1">
    <property type="entry name" value="COBALT TRANSPORT PROTEIN CBIQ"/>
    <property type="match status" value="1"/>
</dbReference>
<evidence type="ECO:0000313" key="8">
    <source>
        <dbReference type="Proteomes" id="UP000326671"/>
    </source>
</evidence>
<dbReference type="OrthoDB" id="9815246at2"/>